<evidence type="ECO:0000256" key="2">
    <source>
        <dbReference type="ARBA" id="ARBA00022833"/>
    </source>
</evidence>
<keyword evidence="1" id="KW-0378">Hydrolase</keyword>
<keyword evidence="4" id="KW-1185">Reference proteome</keyword>
<proteinExistence type="predicted"/>
<evidence type="ECO:0000256" key="1">
    <source>
        <dbReference type="ARBA" id="ARBA00022801"/>
    </source>
</evidence>
<sequence>MSVDDRIYKELIELVRIPSVTGSEGEVEIARHIYDSLKKERYFMEHPGHLNIVPGPDGHRHSVVALVRSSLNVSDTVLFIGHLDVVGAEVYGDLADKAFDPEALAQAMASRPMDGQARADLESGNWIFGRGVMDMKCGVALELDLLKEFARTPSLFGVNVVVALVFDEEGSSQGMISALPFLADLAEQEGLHFIGAVNTEPTDAGLPGAPGPGYFLSTMGKALVMTYVIGKEAHGGSYFGGLSASLLQSFIDLEIEARPEVCDVLGASVTLPPFVLNRECRQKEVYSVSIPHLSMAYFNVFTVTRTPGDVLELFKEAAGRGVKKALDYIDASYKEMKSFGYAGAARERADVSIIDFAELRRQAARNYPGDFEGAEREMALKLKSSGKDLREQGIALLEWEMSWRDKKGPAIIIGFLPPFMPHRSNYGRTEVELRFNRAVEATVSYAENVFGRRLMECPAFGGLCDLSYIGCEIDEGERQTLKENTPGWGVIYDLPFDLMEKLNMPIINLGPLGRGAHTWLERLERDYALGELPQLLRQFLRELAREGH</sequence>
<dbReference type="InterPro" id="IPR002933">
    <property type="entry name" value="Peptidase_M20"/>
</dbReference>
<dbReference type="RefSeq" id="WP_074200021.1">
    <property type="nucleotide sequence ID" value="NZ_FSQZ01000001.1"/>
</dbReference>
<dbReference type="InterPro" id="IPR012166">
    <property type="entry name" value="Uncharacterised_RocB"/>
</dbReference>
<keyword evidence="2" id="KW-0862">Zinc</keyword>
<accession>A0ABY1JFA7</accession>
<dbReference type="InterPro" id="IPR001261">
    <property type="entry name" value="ArgE/DapE_CS"/>
</dbReference>
<reference evidence="3 4" key="1">
    <citation type="submission" date="2016-11" db="EMBL/GenBank/DDBJ databases">
        <authorList>
            <person name="Varghese N."/>
            <person name="Submissions S."/>
        </authorList>
    </citation>
    <scope>NUCLEOTIDE SEQUENCE [LARGE SCALE GENOMIC DNA]</scope>
    <source>
        <strain evidence="3 4">DSM 20664</strain>
    </source>
</reference>
<dbReference type="InterPro" id="IPR050072">
    <property type="entry name" value="Peptidase_M20A"/>
</dbReference>
<dbReference type="PIRSF" id="PIRSF010386">
    <property type="entry name" value="RocB"/>
    <property type="match status" value="1"/>
</dbReference>
<dbReference type="PANTHER" id="PTHR43808:SF27">
    <property type="entry name" value="PROTEIN ROCB"/>
    <property type="match status" value="1"/>
</dbReference>
<dbReference type="SUPFAM" id="SSF53187">
    <property type="entry name" value="Zn-dependent exopeptidases"/>
    <property type="match status" value="1"/>
</dbReference>
<gene>
    <name evidence="3" type="ORF">SAMN05444368_1878</name>
</gene>
<dbReference type="EMBL" id="FSQZ01000001">
    <property type="protein sequence ID" value="SIN77983.1"/>
    <property type="molecule type" value="Genomic_DNA"/>
</dbReference>
<dbReference type="Gene3D" id="3.40.630.10">
    <property type="entry name" value="Zn peptidases"/>
    <property type="match status" value="1"/>
</dbReference>
<protein>
    <submittedName>
        <fullName evidence="3">Arginine utilization protein RocB</fullName>
    </submittedName>
</protein>
<dbReference type="Pfam" id="PF01546">
    <property type="entry name" value="Peptidase_M20"/>
    <property type="match status" value="1"/>
</dbReference>
<dbReference type="PANTHER" id="PTHR43808">
    <property type="entry name" value="ACETYLORNITHINE DEACETYLASE"/>
    <property type="match status" value="1"/>
</dbReference>
<dbReference type="Proteomes" id="UP000185093">
    <property type="component" value="Unassembled WGS sequence"/>
</dbReference>
<dbReference type="PROSITE" id="PS00758">
    <property type="entry name" value="ARGE_DAPE_CPG2_1"/>
    <property type="match status" value="1"/>
</dbReference>
<evidence type="ECO:0000313" key="4">
    <source>
        <dbReference type="Proteomes" id="UP000185093"/>
    </source>
</evidence>
<comment type="caution">
    <text evidence="3">The sequence shown here is derived from an EMBL/GenBank/DDBJ whole genome shotgun (WGS) entry which is preliminary data.</text>
</comment>
<name>A0ABY1JFA7_9BACT</name>
<evidence type="ECO:0000313" key="3">
    <source>
        <dbReference type="EMBL" id="SIN77983.1"/>
    </source>
</evidence>
<organism evidence="3 4">
    <name type="scientific">Acetomicrobium flavidum</name>
    <dbReference type="NCBI Taxonomy" id="49896"/>
    <lineage>
        <taxon>Bacteria</taxon>
        <taxon>Thermotogati</taxon>
        <taxon>Synergistota</taxon>
        <taxon>Synergistia</taxon>
        <taxon>Synergistales</taxon>
        <taxon>Acetomicrobiaceae</taxon>
        <taxon>Acetomicrobium</taxon>
    </lineage>
</organism>